<dbReference type="RefSeq" id="WP_157806935.1">
    <property type="nucleotide sequence ID" value="NZ_CP025057.1"/>
</dbReference>
<reference evidence="1 2" key="1">
    <citation type="submission" date="2017-12" db="EMBL/GenBank/DDBJ databases">
        <title>Complete genome sequence of Spiroplasma floricola 23-6 (ATCC 29989).</title>
        <authorList>
            <person name="Tsai Y.-M."/>
            <person name="Wu P.-S."/>
            <person name="Lo W.-S."/>
            <person name="Kuo C.-H."/>
        </authorList>
    </citation>
    <scope>NUCLEOTIDE SEQUENCE [LARGE SCALE GENOMIC DNA]</scope>
    <source>
        <strain evidence="1 2">23-6</strain>
    </source>
</reference>
<name>A0A2K8SDM5_9MOLU</name>
<gene>
    <name evidence="1" type="ORF">SFLOR_v1c05150</name>
</gene>
<dbReference type="KEGG" id="sfz:SFLOR_v1c05150"/>
<sequence>MDHIFILEEGVIKIDQPYKLEENGRLKELFELHTSKTISKKTEMENYLNEK</sequence>
<dbReference type="AlphaFoldDB" id="A0A2K8SDM5"/>
<accession>A0A2K8SDM5</accession>
<evidence type="ECO:0000313" key="1">
    <source>
        <dbReference type="EMBL" id="AUB31567.1"/>
    </source>
</evidence>
<dbReference type="EMBL" id="CP025057">
    <property type="protein sequence ID" value="AUB31567.1"/>
    <property type="molecule type" value="Genomic_DNA"/>
</dbReference>
<evidence type="ECO:0000313" key="2">
    <source>
        <dbReference type="Proteomes" id="UP000231823"/>
    </source>
</evidence>
<proteinExistence type="predicted"/>
<protein>
    <submittedName>
        <fullName evidence="1">Uncharacterized protein</fullName>
    </submittedName>
</protein>
<organism evidence="1 2">
    <name type="scientific">Spiroplasma floricola 23-6</name>
    <dbReference type="NCBI Taxonomy" id="1336749"/>
    <lineage>
        <taxon>Bacteria</taxon>
        <taxon>Bacillati</taxon>
        <taxon>Mycoplasmatota</taxon>
        <taxon>Mollicutes</taxon>
        <taxon>Entomoplasmatales</taxon>
        <taxon>Spiroplasmataceae</taxon>
        <taxon>Spiroplasma</taxon>
    </lineage>
</organism>
<dbReference type="Proteomes" id="UP000231823">
    <property type="component" value="Chromosome"/>
</dbReference>
<keyword evidence="2" id="KW-1185">Reference proteome</keyword>